<dbReference type="SUPFAM" id="SSF53098">
    <property type="entry name" value="Ribonuclease H-like"/>
    <property type="match status" value="1"/>
</dbReference>
<dbReference type="Gene3D" id="3.30.420.10">
    <property type="entry name" value="Ribonuclease H-like superfamily/Ribonuclease H"/>
    <property type="match status" value="1"/>
</dbReference>
<evidence type="ECO:0000313" key="2">
    <source>
        <dbReference type="EMBL" id="QUE53181.1"/>
    </source>
</evidence>
<reference evidence="2" key="1">
    <citation type="submission" date="2021-04" db="EMBL/GenBank/DDBJ databases">
        <title>Luteolibacter sp. 32A isolated from the skin of an Anderson's salamander (Ambystoma andersonii).</title>
        <authorList>
            <person name="Spergser J."/>
            <person name="Busse H.-J."/>
        </authorList>
    </citation>
    <scope>NUCLEOTIDE SEQUENCE</scope>
    <source>
        <strain evidence="2">32A</strain>
    </source>
</reference>
<evidence type="ECO:0000313" key="3">
    <source>
        <dbReference type="Proteomes" id="UP000676169"/>
    </source>
</evidence>
<dbReference type="InterPro" id="IPR012337">
    <property type="entry name" value="RNaseH-like_sf"/>
</dbReference>
<dbReference type="InterPro" id="IPR036397">
    <property type="entry name" value="RNaseH_sf"/>
</dbReference>
<organism evidence="2 3">
    <name type="scientific">Luteolibacter ambystomatis</name>
    <dbReference type="NCBI Taxonomy" id="2824561"/>
    <lineage>
        <taxon>Bacteria</taxon>
        <taxon>Pseudomonadati</taxon>
        <taxon>Verrucomicrobiota</taxon>
        <taxon>Verrucomicrobiia</taxon>
        <taxon>Verrucomicrobiales</taxon>
        <taxon>Verrucomicrobiaceae</taxon>
        <taxon>Luteolibacter</taxon>
    </lineage>
</organism>
<dbReference type="PANTHER" id="PTHR47515">
    <property type="entry name" value="LOW CALCIUM RESPONSE LOCUS PROTEIN T"/>
    <property type="match status" value="1"/>
</dbReference>
<proteinExistence type="predicted"/>
<sequence>MPRRAKKRLPARVRQPLEAPARPDELWSMDFMHDTLWHGKRFRTLNVFDEGVREALAIEVGTSLPAERVIRVLERLKINRGPPRQIRADNGPEFISAKLEAWCEAEAVKLHHIL</sequence>
<dbReference type="GO" id="GO:0003676">
    <property type="term" value="F:nucleic acid binding"/>
    <property type="evidence" value="ECO:0007669"/>
    <property type="project" value="InterPro"/>
</dbReference>
<dbReference type="Pfam" id="PF00665">
    <property type="entry name" value="rve"/>
    <property type="match status" value="1"/>
</dbReference>
<gene>
    <name evidence="2" type="ORF">KBB96_09835</name>
</gene>
<name>A0A975J3B9_9BACT</name>
<accession>A0A975J3B9</accession>
<feature type="domain" description="Integrase catalytic" evidence="1">
    <location>
        <begin position="19"/>
        <end position="114"/>
    </location>
</feature>
<evidence type="ECO:0000259" key="1">
    <source>
        <dbReference type="PROSITE" id="PS50994"/>
    </source>
</evidence>
<dbReference type="InterPro" id="IPR001584">
    <property type="entry name" value="Integrase_cat-core"/>
</dbReference>
<dbReference type="EMBL" id="CP073100">
    <property type="protein sequence ID" value="QUE53181.1"/>
    <property type="molecule type" value="Genomic_DNA"/>
</dbReference>
<protein>
    <submittedName>
        <fullName evidence="2">Transposase family protein</fullName>
    </submittedName>
</protein>
<keyword evidence="3" id="KW-1185">Reference proteome</keyword>
<dbReference type="PROSITE" id="PS50994">
    <property type="entry name" value="INTEGRASE"/>
    <property type="match status" value="1"/>
</dbReference>
<dbReference type="AlphaFoldDB" id="A0A975J3B9"/>
<dbReference type="Proteomes" id="UP000676169">
    <property type="component" value="Chromosome"/>
</dbReference>
<dbReference type="GO" id="GO:0015074">
    <property type="term" value="P:DNA integration"/>
    <property type="evidence" value="ECO:0007669"/>
    <property type="project" value="InterPro"/>
</dbReference>
<dbReference type="PANTHER" id="PTHR47515:SF2">
    <property type="entry name" value="INTEGRASE CORE DOMAIN PROTEIN"/>
    <property type="match status" value="1"/>
</dbReference>
<dbReference type="KEGG" id="lamb:KBB96_09835"/>